<dbReference type="PANTHER" id="PTHR11771">
    <property type="entry name" value="LIPOXYGENASE"/>
    <property type="match status" value="1"/>
</dbReference>
<dbReference type="InterPro" id="IPR013819">
    <property type="entry name" value="LipOase_C"/>
</dbReference>
<evidence type="ECO:0000256" key="6">
    <source>
        <dbReference type="ARBA" id="ARBA00022964"/>
    </source>
</evidence>
<dbReference type="GO" id="GO:0006633">
    <property type="term" value="P:fatty acid biosynthetic process"/>
    <property type="evidence" value="ECO:0007669"/>
    <property type="project" value="UniProtKB-KW"/>
</dbReference>
<dbReference type="GO" id="GO:0034440">
    <property type="term" value="P:lipid oxidation"/>
    <property type="evidence" value="ECO:0007669"/>
    <property type="project" value="InterPro"/>
</dbReference>
<evidence type="ECO:0000256" key="9">
    <source>
        <dbReference type="ARBA" id="ARBA00023160"/>
    </source>
</evidence>
<dbReference type="SUPFAM" id="SSF48484">
    <property type="entry name" value="Lipoxigenase"/>
    <property type="match status" value="1"/>
</dbReference>
<dbReference type="EMBL" id="SDMP01000019">
    <property type="protein sequence ID" value="RYQ87762.1"/>
    <property type="molecule type" value="Genomic_DNA"/>
</dbReference>
<evidence type="ECO:0000256" key="10">
    <source>
        <dbReference type="PROSITE-ProRule" id="PRU00152"/>
    </source>
</evidence>
<dbReference type="Proteomes" id="UP000289738">
    <property type="component" value="Chromosome B09"/>
</dbReference>
<evidence type="ECO:0000313" key="14">
    <source>
        <dbReference type="Proteomes" id="UP000289738"/>
    </source>
</evidence>
<keyword evidence="6" id="KW-0223">Dioxygenase</keyword>
<keyword evidence="9" id="KW-0275">Fatty acid biosynthesis</keyword>
<feature type="domain" description="PLAT" evidence="11">
    <location>
        <begin position="37"/>
        <end position="160"/>
    </location>
</feature>
<dbReference type="PROSITE" id="PS50095">
    <property type="entry name" value="PLAT"/>
    <property type="match status" value="1"/>
</dbReference>
<dbReference type="GO" id="GO:0016702">
    <property type="term" value="F:oxidoreductase activity, acting on single donors with incorporation of molecular oxygen, incorporation of two atoms of oxygen"/>
    <property type="evidence" value="ECO:0007669"/>
    <property type="project" value="InterPro"/>
</dbReference>
<dbReference type="InterPro" id="IPR000907">
    <property type="entry name" value="LipOase"/>
</dbReference>
<dbReference type="InterPro" id="IPR042057">
    <property type="entry name" value="Lipoxy_PLAT/LH2"/>
</dbReference>
<dbReference type="GO" id="GO:0031408">
    <property type="term" value="P:oxylipin biosynthetic process"/>
    <property type="evidence" value="ECO:0007669"/>
    <property type="project" value="UniProtKB-KW"/>
</dbReference>
<dbReference type="CDD" id="cd01751">
    <property type="entry name" value="PLAT_LH2"/>
    <property type="match status" value="1"/>
</dbReference>
<dbReference type="GO" id="GO:0046872">
    <property type="term" value="F:metal ion binding"/>
    <property type="evidence" value="ECO:0007669"/>
    <property type="project" value="UniProtKB-KW"/>
</dbReference>
<evidence type="ECO:0000256" key="4">
    <source>
        <dbReference type="ARBA" id="ARBA00022767"/>
    </source>
</evidence>
<evidence type="ECO:0000256" key="5">
    <source>
        <dbReference type="ARBA" id="ARBA00022832"/>
    </source>
</evidence>
<organism evidence="13 14">
    <name type="scientific">Arachis hypogaea</name>
    <name type="common">Peanut</name>
    <dbReference type="NCBI Taxonomy" id="3818"/>
    <lineage>
        <taxon>Eukaryota</taxon>
        <taxon>Viridiplantae</taxon>
        <taxon>Streptophyta</taxon>
        <taxon>Embryophyta</taxon>
        <taxon>Tracheophyta</taxon>
        <taxon>Spermatophyta</taxon>
        <taxon>Magnoliopsida</taxon>
        <taxon>eudicotyledons</taxon>
        <taxon>Gunneridae</taxon>
        <taxon>Pentapetalae</taxon>
        <taxon>rosids</taxon>
        <taxon>fabids</taxon>
        <taxon>Fabales</taxon>
        <taxon>Fabaceae</taxon>
        <taxon>Papilionoideae</taxon>
        <taxon>50 kb inversion clade</taxon>
        <taxon>dalbergioids sensu lato</taxon>
        <taxon>Dalbergieae</taxon>
        <taxon>Pterocarpus clade</taxon>
        <taxon>Arachis</taxon>
    </lineage>
</organism>
<name>A0A444XDK5_ARAHY</name>
<gene>
    <name evidence="13" type="ORF">Ahy_B09g095305</name>
</gene>
<feature type="domain" description="Lipoxygenase" evidence="12">
    <location>
        <begin position="163"/>
        <end position="268"/>
    </location>
</feature>
<accession>A0A444XDK5</accession>
<dbReference type="Gene3D" id="2.60.60.20">
    <property type="entry name" value="PLAT/LH2 domain"/>
    <property type="match status" value="1"/>
</dbReference>
<evidence type="ECO:0008006" key="15">
    <source>
        <dbReference type="Google" id="ProtNLM"/>
    </source>
</evidence>
<keyword evidence="2" id="KW-0444">Lipid biosynthesis</keyword>
<evidence type="ECO:0000259" key="11">
    <source>
        <dbReference type="PROSITE" id="PS50095"/>
    </source>
</evidence>
<reference evidence="13 14" key="1">
    <citation type="submission" date="2019-01" db="EMBL/GenBank/DDBJ databases">
        <title>Sequencing of cultivated peanut Arachis hypogaea provides insights into genome evolution and oil improvement.</title>
        <authorList>
            <person name="Chen X."/>
        </authorList>
    </citation>
    <scope>NUCLEOTIDE SEQUENCE [LARGE SCALE GENOMIC DNA]</scope>
    <source>
        <strain evidence="14">cv. Fuhuasheng</strain>
        <tissue evidence="13">Leaves</tissue>
    </source>
</reference>
<dbReference type="Gene3D" id="4.10.375.10">
    <property type="entry name" value="Lipoxygenase-1, Domain 2"/>
    <property type="match status" value="1"/>
</dbReference>
<comment type="caution">
    <text evidence="13">The sequence shown here is derived from an EMBL/GenBank/DDBJ whole genome shotgun (WGS) entry which is preliminary data.</text>
</comment>
<keyword evidence="4" id="KW-0925">Oxylipin biosynthesis</keyword>
<evidence type="ECO:0000256" key="8">
    <source>
        <dbReference type="ARBA" id="ARBA00023098"/>
    </source>
</evidence>
<keyword evidence="5" id="KW-0276">Fatty acid metabolism</keyword>
<dbReference type="InterPro" id="IPR001024">
    <property type="entry name" value="PLAT/LH2_dom"/>
</dbReference>
<dbReference type="InterPro" id="IPR036392">
    <property type="entry name" value="PLAT/LH2_dom_sf"/>
</dbReference>
<comment type="caution">
    <text evidence="10">Lacks conserved residue(s) required for the propagation of feature annotation.</text>
</comment>
<proteinExistence type="inferred from homology"/>
<dbReference type="PRINTS" id="PR00468">
    <property type="entry name" value="PLTLPOXGNASE"/>
</dbReference>
<evidence type="ECO:0000259" key="12">
    <source>
        <dbReference type="PROSITE" id="PS51393"/>
    </source>
</evidence>
<dbReference type="PROSITE" id="PS51393">
    <property type="entry name" value="LIPOXYGENASE_3"/>
    <property type="match status" value="1"/>
</dbReference>
<keyword evidence="8" id="KW-0443">Lipid metabolism</keyword>
<dbReference type="InterPro" id="IPR036226">
    <property type="entry name" value="LipOase_C_sf"/>
</dbReference>
<keyword evidence="14" id="KW-1185">Reference proteome</keyword>
<comment type="similarity">
    <text evidence="1">Belongs to the lipoxygenase family.</text>
</comment>
<keyword evidence="3" id="KW-0479">Metal-binding</keyword>
<dbReference type="InterPro" id="IPR001246">
    <property type="entry name" value="LipOase_plant"/>
</dbReference>
<evidence type="ECO:0000313" key="13">
    <source>
        <dbReference type="EMBL" id="RYQ87762.1"/>
    </source>
</evidence>
<keyword evidence="7" id="KW-0560">Oxidoreductase</keyword>
<evidence type="ECO:0000256" key="7">
    <source>
        <dbReference type="ARBA" id="ARBA00023002"/>
    </source>
</evidence>
<protein>
    <recommendedName>
        <fullName evidence="15">Lipoxygenase</fullName>
    </recommendedName>
</protein>
<dbReference type="Pfam" id="PF00305">
    <property type="entry name" value="Lipoxygenase"/>
    <property type="match status" value="1"/>
</dbReference>
<dbReference type="SMART" id="SM00308">
    <property type="entry name" value="LH2"/>
    <property type="match status" value="1"/>
</dbReference>
<dbReference type="SUPFAM" id="SSF49723">
    <property type="entry name" value="Lipase/lipooxygenase domain (PLAT/LH2 domain)"/>
    <property type="match status" value="1"/>
</dbReference>
<evidence type="ECO:0000256" key="2">
    <source>
        <dbReference type="ARBA" id="ARBA00022516"/>
    </source>
</evidence>
<dbReference type="Pfam" id="PF01477">
    <property type="entry name" value="PLAT"/>
    <property type="match status" value="1"/>
</dbReference>
<dbReference type="AlphaFoldDB" id="A0A444XDK5"/>
<sequence>MTLFGQTITGTVVLMQKNVLDINSLTSVEGLLDTGLGGFTSIVDTVTSFLGRSVAFQLISSDKVDSSGKGKVGNTAYLKGAINNLPTLGDKQNAFKIEFDYDSNVGIPGAFYVKNYMSNEFLLVSLTLDDIPNNVGTIHFVCNSWIYNAKNYQSDRIFFANNNYLPSKTPSALVYYRELELKNLRGDGTGERKEWERIYDYDVYNDLGDPDKGVAYARPVLGGSSTYPYPRRGRTGRKPTNTGLYQTYLKIMHRNFWKVETHLQVNFT</sequence>
<evidence type="ECO:0000256" key="3">
    <source>
        <dbReference type="ARBA" id="ARBA00022723"/>
    </source>
</evidence>
<evidence type="ECO:0000256" key="1">
    <source>
        <dbReference type="ARBA" id="ARBA00009419"/>
    </source>
</evidence>